<keyword evidence="1" id="KW-1133">Transmembrane helix</keyword>
<evidence type="ECO:0000313" key="2">
    <source>
        <dbReference type="EMBL" id="KAA6304473.1"/>
    </source>
</evidence>
<dbReference type="AlphaFoldDB" id="A0A5J4P735"/>
<proteinExistence type="predicted"/>
<feature type="non-terminal residue" evidence="2">
    <location>
        <position position="177"/>
    </location>
</feature>
<dbReference type="Pfam" id="PF11810">
    <property type="entry name" value="DUF3332"/>
    <property type="match status" value="1"/>
</dbReference>
<feature type="transmembrane region" description="Helical" evidence="1">
    <location>
        <begin position="53"/>
        <end position="77"/>
    </location>
</feature>
<dbReference type="InterPro" id="IPR021768">
    <property type="entry name" value="DUF3332"/>
</dbReference>
<sequence>NYLSVMIRKILSLCTILLCGSLILNSCIGSFALTGKVYEWNKTVSDKFVNELIFLVCNIVPVYPVVLFLDTIVLNSIEFWTGSSPMSNIGEVKNVKGKDGEYLVRTLENGYEISQNDQTMSFIYNPEKKTWSMINSDLTINADLLKINYDGTVTLFLPNGEINVTLDAQGIAEARQA</sequence>
<organism evidence="2">
    <name type="scientific">termite gut metagenome</name>
    <dbReference type="NCBI Taxonomy" id="433724"/>
    <lineage>
        <taxon>unclassified sequences</taxon>
        <taxon>metagenomes</taxon>
        <taxon>organismal metagenomes</taxon>
    </lineage>
</organism>
<dbReference type="EMBL" id="SNRY01011486">
    <property type="protein sequence ID" value="KAA6304473.1"/>
    <property type="molecule type" value="Genomic_DNA"/>
</dbReference>
<accession>A0A5J4P735</accession>
<gene>
    <name evidence="2" type="ORF">EZS27_043879</name>
</gene>
<name>A0A5J4P735_9ZZZZ</name>
<comment type="caution">
    <text evidence="2">The sequence shown here is derived from an EMBL/GenBank/DDBJ whole genome shotgun (WGS) entry which is preliminary data.</text>
</comment>
<evidence type="ECO:0000256" key="1">
    <source>
        <dbReference type="SAM" id="Phobius"/>
    </source>
</evidence>
<reference evidence="2" key="1">
    <citation type="submission" date="2019-03" db="EMBL/GenBank/DDBJ databases">
        <title>Single cell metagenomics reveals metabolic interactions within the superorganism composed of flagellate Streblomastix strix and complex community of Bacteroidetes bacteria on its surface.</title>
        <authorList>
            <person name="Treitli S.C."/>
            <person name="Kolisko M."/>
            <person name="Husnik F."/>
            <person name="Keeling P."/>
            <person name="Hampl V."/>
        </authorList>
    </citation>
    <scope>NUCLEOTIDE SEQUENCE</scope>
    <source>
        <strain evidence="2">STM</strain>
    </source>
</reference>
<protein>
    <recommendedName>
        <fullName evidence="3">DUF3332 domain-containing protein</fullName>
    </recommendedName>
</protein>
<keyword evidence="1" id="KW-0812">Transmembrane</keyword>
<keyword evidence="1" id="KW-0472">Membrane</keyword>
<feature type="non-terminal residue" evidence="2">
    <location>
        <position position="1"/>
    </location>
</feature>
<evidence type="ECO:0008006" key="3">
    <source>
        <dbReference type="Google" id="ProtNLM"/>
    </source>
</evidence>